<dbReference type="Pfam" id="PF06150">
    <property type="entry name" value="ChaB"/>
    <property type="match status" value="1"/>
</dbReference>
<evidence type="ECO:0000313" key="1">
    <source>
        <dbReference type="EMBL" id="AJA45622.1"/>
    </source>
</evidence>
<dbReference type="RefSeq" id="WP_039105455.1">
    <property type="nucleotide sequence ID" value="NZ_CAMKYH010000015.1"/>
</dbReference>
<dbReference type="InterPro" id="IPR009317">
    <property type="entry name" value="ChaB"/>
</dbReference>
<dbReference type="InterPro" id="IPR037205">
    <property type="entry name" value="ChaB_sf"/>
</dbReference>
<protein>
    <submittedName>
        <fullName evidence="1">Putative cation transport regulator</fullName>
    </submittedName>
</protein>
<reference evidence="1 2" key="1">
    <citation type="journal article" date="2014" name="Appl. Environ. Microbiol.">
        <title>Gut symbionts from distinct hosts exhibit genotoxic activity via divergent colibactin biosynthetic pathways.</title>
        <authorList>
            <person name="Engel P."/>
            <person name="Vizcaino M.I."/>
            <person name="Crawford J.M."/>
        </authorList>
    </citation>
    <scope>NUCLEOTIDE SEQUENCE [LARGE SCALE GENOMIC DNA]</scope>
    <source>
        <strain evidence="1 2">PEB0191</strain>
    </source>
</reference>
<dbReference type="KEGG" id="fpp:FPB0191_01806"/>
<accession>A0A0A7S453</accession>
<name>A0A0A7S453_FRIPE</name>
<dbReference type="SUPFAM" id="SSF140376">
    <property type="entry name" value="ChaB-like"/>
    <property type="match status" value="1"/>
</dbReference>
<dbReference type="Gene3D" id="1.10.1740.70">
    <property type="entry name" value="ChaB"/>
    <property type="match status" value="1"/>
</dbReference>
<proteinExistence type="predicted"/>
<dbReference type="AlphaFoldDB" id="A0A0A7S453"/>
<dbReference type="Proteomes" id="UP000030901">
    <property type="component" value="Chromosome"/>
</dbReference>
<dbReference type="HOGENOM" id="CLU_179907_0_0_6"/>
<gene>
    <name evidence="1" type="ORF">FPB0191_01806</name>
</gene>
<dbReference type="EMBL" id="CP009056">
    <property type="protein sequence ID" value="AJA45622.1"/>
    <property type="molecule type" value="Genomic_DNA"/>
</dbReference>
<evidence type="ECO:0000313" key="2">
    <source>
        <dbReference type="Proteomes" id="UP000030901"/>
    </source>
</evidence>
<keyword evidence="2" id="KW-1185">Reference proteome</keyword>
<organism evidence="1 2">
    <name type="scientific">Frischella perrara</name>
    <dbReference type="NCBI Taxonomy" id="1267021"/>
    <lineage>
        <taxon>Bacteria</taxon>
        <taxon>Pseudomonadati</taxon>
        <taxon>Pseudomonadota</taxon>
        <taxon>Gammaproteobacteria</taxon>
        <taxon>Orbales</taxon>
        <taxon>Orbaceae</taxon>
        <taxon>Frischella</taxon>
    </lineage>
</organism>
<dbReference type="OrthoDB" id="73307at2"/>
<sequence length="75" mass="8935">MPYQTRDDLPESVRHVLPEHAQDIFKSAFNNAIKEYKDPNKRRDNSTPEQIAFRVAWSAVEKAYYKDENGKWHQK</sequence>